<name>A0A9W5UPZ2_9ACTN</name>
<dbReference type="Proteomes" id="UP000607311">
    <property type="component" value="Unassembled WGS sequence"/>
</dbReference>
<accession>A0A9W5UPZ2</accession>
<organism evidence="2 3">
    <name type="scientific">Micromonospora sediminimaris</name>
    <dbReference type="NCBI Taxonomy" id="547162"/>
    <lineage>
        <taxon>Bacteria</taxon>
        <taxon>Bacillati</taxon>
        <taxon>Actinomycetota</taxon>
        <taxon>Actinomycetes</taxon>
        <taxon>Micromonosporales</taxon>
        <taxon>Micromonosporaceae</taxon>
        <taxon>Micromonospora</taxon>
    </lineage>
</organism>
<sequence length="78" mass="8283">MALAAAVIVCRRVSFGKRRLRFSVIMTNLSGGGAQAPAVTDGGHDKPRRAPGRGAGGGPRRAAAGIDRYVRRRAKVRR</sequence>
<dbReference type="EMBL" id="BOPD01000012">
    <property type="protein sequence ID" value="GIJ33042.1"/>
    <property type="molecule type" value="Genomic_DNA"/>
</dbReference>
<comment type="caution">
    <text evidence="2">The sequence shown here is derived from an EMBL/GenBank/DDBJ whole genome shotgun (WGS) entry which is preliminary data.</text>
</comment>
<keyword evidence="3" id="KW-1185">Reference proteome</keyword>
<feature type="region of interest" description="Disordered" evidence="1">
    <location>
        <begin position="33"/>
        <end position="64"/>
    </location>
</feature>
<dbReference type="AlphaFoldDB" id="A0A9W5UPZ2"/>
<evidence type="ECO:0000313" key="2">
    <source>
        <dbReference type="EMBL" id="GIJ33042.1"/>
    </source>
</evidence>
<evidence type="ECO:0000313" key="3">
    <source>
        <dbReference type="Proteomes" id="UP000607311"/>
    </source>
</evidence>
<protein>
    <submittedName>
        <fullName evidence="2">Uncharacterized protein</fullName>
    </submittedName>
</protein>
<proteinExistence type="predicted"/>
<gene>
    <name evidence="2" type="ORF">Vse01_21900</name>
</gene>
<reference evidence="2" key="1">
    <citation type="submission" date="2021-01" db="EMBL/GenBank/DDBJ databases">
        <title>Whole genome shotgun sequence of Verrucosispora sediminis NBRC 107745.</title>
        <authorList>
            <person name="Komaki H."/>
            <person name="Tamura T."/>
        </authorList>
    </citation>
    <scope>NUCLEOTIDE SEQUENCE</scope>
    <source>
        <strain evidence="2">NBRC 107745</strain>
    </source>
</reference>
<evidence type="ECO:0000256" key="1">
    <source>
        <dbReference type="SAM" id="MobiDB-lite"/>
    </source>
</evidence>